<dbReference type="EMBL" id="JAXOVC010000006">
    <property type="protein sequence ID" value="KAK4500799.1"/>
    <property type="molecule type" value="Genomic_DNA"/>
</dbReference>
<accession>A0ABR0EH42</accession>
<proteinExistence type="predicted"/>
<gene>
    <name evidence="1" type="ORF">PRZ48_008991</name>
</gene>
<comment type="caution">
    <text evidence="1">The sequence shown here is derived from an EMBL/GenBank/DDBJ whole genome shotgun (WGS) entry which is preliminary data.</text>
</comment>
<protein>
    <recommendedName>
        <fullName evidence="3">F-box domain-containing protein</fullName>
    </recommendedName>
</protein>
<sequence length="264" mass="29440">MSAVPIRPAEMRPAAQVFGITEVCEKILAALPPKDIIVFQRISKRLRNINKSSFDVREAVLGGSLRRLLCAYNDLNEILAATDNDTDLIIVDEISPLGSFNRSQGIMRVGISIMVHLAPPRPSSQASGIGKTKYIPVLAKHGLGLDQLEQKRQIATRLEMDVAFPSSRIPVDLELAVLTHRQLKDQDGSPRLAVYRIRVSLHPAPFGTLFHVVRAIREVVGMPHRRKDGKLNLNAGHFRRMGLSKDHFGLLKESPSCTEEHWRV</sequence>
<reference evidence="1 2" key="1">
    <citation type="journal article" date="2023" name="G3 (Bethesda)">
        <title>A chromosome-level genome assembly of Zasmidium syzygii isolated from banana leaves.</title>
        <authorList>
            <person name="van Westerhoven A.C."/>
            <person name="Mehrabi R."/>
            <person name="Talebi R."/>
            <person name="Steentjes M.B.F."/>
            <person name="Corcolon B."/>
            <person name="Chong P.A."/>
            <person name="Kema G.H.J."/>
            <person name="Seidl M.F."/>
        </authorList>
    </citation>
    <scope>NUCLEOTIDE SEQUENCE [LARGE SCALE GENOMIC DNA]</scope>
    <source>
        <strain evidence="1 2">P124</strain>
    </source>
</reference>
<organism evidence="1 2">
    <name type="scientific">Zasmidium cellare</name>
    <name type="common">Wine cellar mold</name>
    <name type="synonym">Racodium cellare</name>
    <dbReference type="NCBI Taxonomy" id="395010"/>
    <lineage>
        <taxon>Eukaryota</taxon>
        <taxon>Fungi</taxon>
        <taxon>Dikarya</taxon>
        <taxon>Ascomycota</taxon>
        <taxon>Pezizomycotina</taxon>
        <taxon>Dothideomycetes</taxon>
        <taxon>Dothideomycetidae</taxon>
        <taxon>Mycosphaerellales</taxon>
        <taxon>Mycosphaerellaceae</taxon>
        <taxon>Zasmidium</taxon>
    </lineage>
</organism>
<dbReference type="Proteomes" id="UP001305779">
    <property type="component" value="Unassembled WGS sequence"/>
</dbReference>
<evidence type="ECO:0000313" key="1">
    <source>
        <dbReference type="EMBL" id="KAK4500799.1"/>
    </source>
</evidence>
<name>A0ABR0EH42_ZASCE</name>
<evidence type="ECO:0000313" key="2">
    <source>
        <dbReference type="Proteomes" id="UP001305779"/>
    </source>
</evidence>
<keyword evidence="2" id="KW-1185">Reference proteome</keyword>
<evidence type="ECO:0008006" key="3">
    <source>
        <dbReference type="Google" id="ProtNLM"/>
    </source>
</evidence>